<gene>
    <name evidence="2" type="ORF">GN138_11315</name>
</gene>
<keyword evidence="1" id="KW-1133">Transmembrane helix</keyword>
<dbReference type="Proteomes" id="UP000478208">
    <property type="component" value="Unassembled WGS sequence"/>
</dbReference>
<dbReference type="AlphaFoldDB" id="A0A6L6UBX9"/>
<keyword evidence="1" id="KW-0472">Membrane</keyword>
<comment type="caution">
    <text evidence="2">The sequence shown here is derived from an EMBL/GenBank/DDBJ whole genome shotgun (WGS) entry which is preliminary data.</text>
</comment>
<evidence type="ECO:0000313" key="2">
    <source>
        <dbReference type="EMBL" id="MUU79036.1"/>
    </source>
</evidence>
<keyword evidence="3" id="KW-1185">Reference proteome</keyword>
<dbReference type="RefSeq" id="WP_157364112.1">
    <property type="nucleotide sequence ID" value="NZ_WOWS01000004.1"/>
</dbReference>
<sequence length="130" mass="15109">MIKTLMIYVIAFALLYFAISFSQDFIYKYIGASIRFNFWDTNLFLAIVSFVICAQIQLFSLLESLKTKLGFVYLPTFFVKGILFYVAFKDSVFGLESLSTPERFCLIIPFLFFLVLEVYFVVKTISKNMS</sequence>
<feature type="transmembrane region" description="Helical" evidence="1">
    <location>
        <begin position="5"/>
        <end position="23"/>
    </location>
</feature>
<feature type="transmembrane region" description="Helical" evidence="1">
    <location>
        <begin position="43"/>
        <end position="62"/>
    </location>
</feature>
<feature type="transmembrane region" description="Helical" evidence="1">
    <location>
        <begin position="69"/>
        <end position="88"/>
    </location>
</feature>
<keyword evidence="1" id="KW-0812">Transmembrane</keyword>
<reference evidence="2 3" key="1">
    <citation type="submission" date="2019-12" db="EMBL/GenBank/DDBJ databases">
        <authorList>
            <person name="Li J."/>
        </authorList>
    </citation>
    <scope>NUCLEOTIDE SEQUENCE [LARGE SCALE GENOMIC DNA]</scope>
    <source>
        <strain evidence="2 3">HL2-2</strain>
    </source>
</reference>
<protein>
    <submittedName>
        <fullName evidence="2">Uncharacterized protein</fullName>
    </submittedName>
</protein>
<accession>A0A6L6UBX9</accession>
<organism evidence="2 3">
    <name type="scientific">Winogradskyella endarachnes</name>
    <dbReference type="NCBI Taxonomy" id="2681965"/>
    <lineage>
        <taxon>Bacteria</taxon>
        <taxon>Pseudomonadati</taxon>
        <taxon>Bacteroidota</taxon>
        <taxon>Flavobacteriia</taxon>
        <taxon>Flavobacteriales</taxon>
        <taxon>Flavobacteriaceae</taxon>
        <taxon>Winogradskyella</taxon>
    </lineage>
</organism>
<name>A0A6L6UBX9_9FLAO</name>
<dbReference type="Pfam" id="PF19665">
    <property type="entry name" value="DUF6168"/>
    <property type="match status" value="1"/>
</dbReference>
<proteinExistence type="predicted"/>
<feature type="transmembrane region" description="Helical" evidence="1">
    <location>
        <begin position="100"/>
        <end position="122"/>
    </location>
</feature>
<evidence type="ECO:0000256" key="1">
    <source>
        <dbReference type="SAM" id="Phobius"/>
    </source>
</evidence>
<evidence type="ECO:0000313" key="3">
    <source>
        <dbReference type="Proteomes" id="UP000478208"/>
    </source>
</evidence>
<dbReference type="EMBL" id="WOWS01000004">
    <property type="protein sequence ID" value="MUU79036.1"/>
    <property type="molecule type" value="Genomic_DNA"/>
</dbReference>
<dbReference type="InterPro" id="IPR046166">
    <property type="entry name" value="DUF6168"/>
</dbReference>